<protein>
    <submittedName>
        <fullName evidence="1">Uncharacterized protein</fullName>
    </submittedName>
</protein>
<proteinExistence type="predicted"/>
<dbReference type="EMBL" id="CM042883">
    <property type="protein sequence ID" value="KAI4378044.1"/>
    <property type="molecule type" value="Genomic_DNA"/>
</dbReference>
<sequence length="66" mass="7501">MGQPEYTLKYIRPFLSNVDWLHGGAESLLTLTNLFIVLGLRRALRRAKDEEESSASASQSERESYV</sequence>
<dbReference type="Proteomes" id="UP001057402">
    <property type="component" value="Chromosome 4"/>
</dbReference>
<evidence type="ECO:0000313" key="1">
    <source>
        <dbReference type="EMBL" id="KAI4378044.1"/>
    </source>
</evidence>
<organism evidence="1 2">
    <name type="scientific">Melastoma candidum</name>
    <dbReference type="NCBI Taxonomy" id="119954"/>
    <lineage>
        <taxon>Eukaryota</taxon>
        <taxon>Viridiplantae</taxon>
        <taxon>Streptophyta</taxon>
        <taxon>Embryophyta</taxon>
        <taxon>Tracheophyta</taxon>
        <taxon>Spermatophyta</taxon>
        <taxon>Magnoliopsida</taxon>
        <taxon>eudicotyledons</taxon>
        <taxon>Gunneridae</taxon>
        <taxon>Pentapetalae</taxon>
        <taxon>rosids</taxon>
        <taxon>malvids</taxon>
        <taxon>Myrtales</taxon>
        <taxon>Melastomataceae</taxon>
        <taxon>Melastomatoideae</taxon>
        <taxon>Melastomateae</taxon>
        <taxon>Melastoma</taxon>
    </lineage>
</organism>
<gene>
    <name evidence="1" type="ORF">MLD38_015585</name>
</gene>
<comment type="caution">
    <text evidence="1">The sequence shown here is derived from an EMBL/GenBank/DDBJ whole genome shotgun (WGS) entry which is preliminary data.</text>
</comment>
<keyword evidence="2" id="KW-1185">Reference proteome</keyword>
<evidence type="ECO:0000313" key="2">
    <source>
        <dbReference type="Proteomes" id="UP001057402"/>
    </source>
</evidence>
<reference evidence="2" key="1">
    <citation type="journal article" date="2023" name="Front. Plant Sci.">
        <title>Chromosomal-level genome assembly of Melastoma candidum provides insights into trichome evolution.</title>
        <authorList>
            <person name="Zhong Y."/>
            <person name="Wu W."/>
            <person name="Sun C."/>
            <person name="Zou P."/>
            <person name="Liu Y."/>
            <person name="Dai S."/>
            <person name="Zhou R."/>
        </authorList>
    </citation>
    <scope>NUCLEOTIDE SEQUENCE [LARGE SCALE GENOMIC DNA]</scope>
</reference>
<name>A0ACB9RGQ2_9MYRT</name>
<accession>A0ACB9RGQ2</accession>